<accession>A0ABY2ANH0</accession>
<feature type="transmembrane region" description="Helical" evidence="6">
    <location>
        <begin position="250"/>
        <end position="268"/>
    </location>
</feature>
<keyword evidence="5" id="KW-0175">Coiled coil</keyword>
<gene>
    <name evidence="8" type="ORF">EZV61_00240</name>
</gene>
<proteinExistence type="predicted"/>
<evidence type="ECO:0000256" key="1">
    <source>
        <dbReference type="ARBA" id="ARBA00004141"/>
    </source>
</evidence>
<evidence type="ECO:0000313" key="8">
    <source>
        <dbReference type="EMBL" id="TCI04441.1"/>
    </source>
</evidence>
<evidence type="ECO:0000256" key="4">
    <source>
        <dbReference type="ARBA" id="ARBA00023136"/>
    </source>
</evidence>
<evidence type="ECO:0000259" key="7">
    <source>
        <dbReference type="Pfam" id="PF04932"/>
    </source>
</evidence>
<keyword evidence="3 6" id="KW-1133">Transmembrane helix</keyword>
<feature type="transmembrane region" description="Helical" evidence="6">
    <location>
        <begin position="187"/>
        <end position="203"/>
    </location>
</feature>
<evidence type="ECO:0000256" key="3">
    <source>
        <dbReference type="ARBA" id="ARBA00022989"/>
    </source>
</evidence>
<dbReference type="PANTHER" id="PTHR37422">
    <property type="entry name" value="TEICHURONIC ACID BIOSYNTHESIS PROTEIN TUAE"/>
    <property type="match status" value="1"/>
</dbReference>
<feature type="transmembrane region" description="Helical" evidence="6">
    <location>
        <begin position="81"/>
        <end position="100"/>
    </location>
</feature>
<comment type="subcellular location">
    <subcellularLocation>
        <location evidence="1">Membrane</location>
        <topology evidence="1">Multi-pass membrane protein</topology>
    </subcellularLocation>
</comment>
<feature type="transmembrane region" description="Helical" evidence="6">
    <location>
        <begin position="405"/>
        <end position="426"/>
    </location>
</feature>
<feature type="transmembrane region" description="Helical" evidence="6">
    <location>
        <begin position="21"/>
        <end position="39"/>
    </location>
</feature>
<dbReference type="EMBL" id="SJXE01000001">
    <property type="protein sequence ID" value="TCI04441.1"/>
    <property type="molecule type" value="Genomic_DNA"/>
</dbReference>
<dbReference type="Proteomes" id="UP000292554">
    <property type="component" value="Unassembled WGS sequence"/>
</dbReference>
<dbReference type="PANTHER" id="PTHR37422:SF13">
    <property type="entry name" value="LIPOPOLYSACCHARIDE BIOSYNTHESIS PROTEIN PA4999-RELATED"/>
    <property type="match status" value="1"/>
</dbReference>
<sequence length="450" mass="50967">MTAGSAMKFGAKLRGAIQYPPVPSICFFLYLIFTIDFFIRISARIPGAGQIRPTLLLVGLISVLLIFNFERLQEKLKSPTAKALGILLLYVLVTLPLVKWPGSALRDNSQEFIKAFVFFYFTLLIVDTDKRLKWFLIIFLGTQVFRVLEPFYLHVTEGYWGSNTYMGGAAHQRLAGAPYDVINSNELGFVIATLVPFLHYLLIKKGWFLKLIYFSLLGILLWALVLTMSRGAFIALLVVLWFIFKQSNKKPLLIAIGFVVMVAGWSQMSDVQKDRYLSLTGADVRGSGSATGRLNGIFDELYVAMDNPLFGHGVGTANEAKYHKFGRAQASHSLYAELIIEIGIIGFILFMRFLHAIYTNLKQLQEQTEKIEEDEELASQLDSDTQLSKAMRACFWMYVVYSINYWGLSVYYWYLFGGLCAAVMLLTERKVKRIKQVKAEGERQEVKGST</sequence>
<protein>
    <recommendedName>
        <fullName evidence="7">O-antigen ligase-related domain-containing protein</fullName>
    </recommendedName>
</protein>
<feature type="transmembrane region" description="Helical" evidence="6">
    <location>
        <begin position="334"/>
        <end position="354"/>
    </location>
</feature>
<evidence type="ECO:0000313" key="9">
    <source>
        <dbReference type="Proteomes" id="UP000292554"/>
    </source>
</evidence>
<evidence type="ECO:0000256" key="2">
    <source>
        <dbReference type="ARBA" id="ARBA00022692"/>
    </source>
</evidence>
<organism evidence="8 9">
    <name type="scientific">Corallincola luteus</name>
    <dbReference type="NCBI Taxonomy" id="1775177"/>
    <lineage>
        <taxon>Bacteria</taxon>
        <taxon>Pseudomonadati</taxon>
        <taxon>Pseudomonadota</taxon>
        <taxon>Gammaproteobacteria</taxon>
        <taxon>Alteromonadales</taxon>
        <taxon>Psychromonadaceae</taxon>
        <taxon>Corallincola</taxon>
    </lineage>
</organism>
<feature type="transmembrane region" description="Helical" evidence="6">
    <location>
        <begin position="215"/>
        <end position="244"/>
    </location>
</feature>
<keyword evidence="9" id="KW-1185">Reference proteome</keyword>
<feature type="domain" description="O-antigen ligase-related" evidence="7">
    <location>
        <begin position="217"/>
        <end position="351"/>
    </location>
</feature>
<dbReference type="Pfam" id="PF04932">
    <property type="entry name" value="Wzy_C"/>
    <property type="match status" value="1"/>
</dbReference>
<dbReference type="InterPro" id="IPR051533">
    <property type="entry name" value="WaaL-like"/>
</dbReference>
<evidence type="ECO:0000256" key="5">
    <source>
        <dbReference type="SAM" id="Coils"/>
    </source>
</evidence>
<feature type="coiled-coil region" evidence="5">
    <location>
        <begin position="354"/>
        <end position="384"/>
    </location>
</feature>
<comment type="caution">
    <text evidence="8">The sequence shown here is derived from an EMBL/GenBank/DDBJ whole genome shotgun (WGS) entry which is preliminary data.</text>
</comment>
<dbReference type="InterPro" id="IPR007016">
    <property type="entry name" value="O-antigen_ligase-rel_domated"/>
</dbReference>
<name>A0ABY2ANH0_9GAMM</name>
<keyword evidence="2 6" id="KW-0812">Transmembrane</keyword>
<feature type="transmembrane region" description="Helical" evidence="6">
    <location>
        <begin position="112"/>
        <end position="127"/>
    </location>
</feature>
<reference evidence="8 9" key="1">
    <citation type="submission" date="2019-02" db="EMBL/GenBank/DDBJ databases">
        <title>Corallincola luteus sp. nov., a marine bacterium isolated from surface sediment of Bohai Sea in China.</title>
        <authorList>
            <person name="Ren Q."/>
        </authorList>
    </citation>
    <scope>NUCLEOTIDE SEQUENCE [LARGE SCALE GENOMIC DNA]</scope>
    <source>
        <strain evidence="8 9">DASS28</strain>
    </source>
</reference>
<dbReference type="RefSeq" id="WP_131413941.1">
    <property type="nucleotide sequence ID" value="NZ_SJXE01000001.1"/>
</dbReference>
<evidence type="ECO:0000256" key="6">
    <source>
        <dbReference type="SAM" id="Phobius"/>
    </source>
</evidence>
<feature type="transmembrane region" description="Helical" evidence="6">
    <location>
        <begin position="51"/>
        <end position="69"/>
    </location>
</feature>
<keyword evidence="4 6" id="KW-0472">Membrane</keyword>